<dbReference type="EMBL" id="JAAAML010000002">
    <property type="protein sequence ID" value="MCO6409057.1"/>
    <property type="molecule type" value="Genomic_DNA"/>
</dbReference>
<feature type="compositionally biased region" description="Basic and acidic residues" evidence="1">
    <location>
        <begin position="85"/>
        <end position="95"/>
    </location>
</feature>
<evidence type="ECO:0008006" key="4">
    <source>
        <dbReference type="Google" id="ProtNLM"/>
    </source>
</evidence>
<reference evidence="2 3" key="1">
    <citation type="submission" date="2020-01" db="EMBL/GenBank/DDBJ databases">
        <title>Genomes of bacteria type strains.</title>
        <authorList>
            <person name="Chen J."/>
            <person name="Zhu S."/>
            <person name="Yang J."/>
        </authorList>
    </citation>
    <scope>NUCLEOTIDE SEQUENCE [LARGE SCALE GENOMIC DNA]</scope>
    <source>
        <strain evidence="2 3">DSM 16655</strain>
    </source>
</reference>
<dbReference type="RefSeq" id="WP_252916050.1">
    <property type="nucleotide sequence ID" value="NZ_JAAAML010000002.1"/>
</dbReference>
<evidence type="ECO:0000256" key="1">
    <source>
        <dbReference type="SAM" id="MobiDB-lite"/>
    </source>
</evidence>
<keyword evidence="3" id="KW-1185">Reference proteome</keyword>
<proteinExistence type="predicted"/>
<evidence type="ECO:0000313" key="3">
    <source>
        <dbReference type="Proteomes" id="UP001320715"/>
    </source>
</evidence>
<comment type="caution">
    <text evidence="2">The sequence shown here is derived from an EMBL/GenBank/DDBJ whole genome shotgun (WGS) entry which is preliminary data.</text>
</comment>
<evidence type="ECO:0000313" key="2">
    <source>
        <dbReference type="EMBL" id="MCO6409057.1"/>
    </source>
</evidence>
<protein>
    <recommendedName>
        <fullName evidence="4">Helix-turn-helix domain-containing protein</fullName>
    </recommendedName>
</protein>
<sequence length="181" mass="19935">MDRSRQRGDGSGNGPGTVGISDGDLFTEGSNRADQEGHINPYAEASQALGRGRKPCPIEHAPCAQSGPPARSDESGEVSTAEPVEPEKQNQRVDTETGSVETEISAQDDRAKQTAAVIVPCLMTVEDVATYLRMSVSKVWRSRRKDPDFPQPIRLGGSTRWERLEVDHYLEVYKARRRNGR</sequence>
<organism evidence="2 3">
    <name type="scientific">Hoeflea alexandrii</name>
    <dbReference type="NCBI Taxonomy" id="288436"/>
    <lineage>
        <taxon>Bacteria</taxon>
        <taxon>Pseudomonadati</taxon>
        <taxon>Pseudomonadota</taxon>
        <taxon>Alphaproteobacteria</taxon>
        <taxon>Hyphomicrobiales</taxon>
        <taxon>Rhizobiaceae</taxon>
        <taxon>Hoeflea</taxon>
    </lineage>
</organism>
<feature type="region of interest" description="Disordered" evidence="1">
    <location>
        <begin position="1"/>
        <end position="110"/>
    </location>
</feature>
<feature type="compositionally biased region" description="Polar residues" evidence="1">
    <location>
        <begin position="96"/>
        <end position="105"/>
    </location>
</feature>
<accession>A0ABT1CS99</accession>
<gene>
    <name evidence="2" type="ORF">GTW23_12800</name>
</gene>
<name>A0ABT1CS99_9HYPH</name>
<dbReference type="Proteomes" id="UP001320715">
    <property type="component" value="Unassembled WGS sequence"/>
</dbReference>